<name>A0A0M6WFF1_9FIRM</name>
<accession>A0A0M6WFF1</accession>
<reference evidence="6" key="1">
    <citation type="submission" date="2015-05" db="EMBL/GenBank/DDBJ databases">
        <authorList>
            <consortium name="Pathogen Informatics"/>
        </authorList>
    </citation>
    <scope>NUCLEOTIDE SEQUENCE [LARGE SCALE GENOMIC DNA]</scope>
    <source>
        <strain evidence="6">M72</strain>
    </source>
</reference>
<evidence type="ECO:0000256" key="3">
    <source>
        <dbReference type="SAM" id="SignalP"/>
    </source>
</evidence>
<dbReference type="Proteomes" id="UP000049979">
    <property type="component" value="Unassembled WGS sequence"/>
</dbReference>
<keyword evidence="6" id="KW-1185">Reference proteome</keyword>
<dbReference type="RefSeq" id="WP_055067047.1">
    <property type="nucleotide sequence ID" value="NZ_CP173697.1"/>
</dbReference>
<dbReference type="InterPro" id="IPR052169">
    <property type="entry name" value="CW_Biosynth-Accessory"/>
</dbReference>
<sequence length="381" mass="42254">MKKWILPILMAGFLLTGCSSPAATSSALPSSTEKITETQMTEEPGTLEETETGTATETQQEPVIQTVKITATGDCTLGATQTHGYAGSFHEYYDKYGQDYFFKNIRSIFEQDDFTLINLECVLSNATERVEKTWNLKGKPEYVGIMTDSSVEGASLGNNHTFDYGQQGLDDTREVLNKAGIIFGFNDHVDTYTTKDGIKIGIVSASQLSADETHANYIRDGIAELREEGADLVIACCHWGIEGDHYPNDYQQKLAHQVIDWGADLLVGTHPHVLQGMELYNGKMICYSLGNFCFGGNRNPKDKDTAIYEQTFTFVDGVLQTDISADMIPCSISSTSERNNFQPAIAKGDRKQTIIDHMNEYSEKYSKIGFDANGRVIIREE</sequence>
<dbReference type="PANTHER" id="PTHR33393">
    <property type="entry name" value="POLYGLUTAMINE SYNTHESIS ACCESSORY PROTEIN RV0574C-RELATED"/>
    <property type="match status" value="1"/>
</dbReference>
<dbReference type="STRING" id="301302.ERS852420_00009"/>
<gene>
    <name evidence="5" type="ORF">M72_03131</name>
</gene>
<evidence type="ECO:0000256" key="2">
    <source>
        <dbReference type="SAM" id="MobiDB-lite"/>
    </source>
</evidence>
<dbReference type="Pfam" id="PF09587">
    <property type="entry name" value="PGA_cap"/>
    <property type="match status" value="1"/>
</dbReference>
<feature type="domain" description="Capsule synthesis protein CapA" evidence="4">
    <location>
        <begin position="68"/>
        <end position="296"/>
    </location>
</feature>
<dbReference type="PROSITE" id="PS51257">
    <property type="entry name" value="PROKAR_LIPOPROTEIN"/>
    <property type="match status" value="1"/>
</dbReference>
<dbReference type="AlphaFoldDB" id="A0A0M6WFF1"/>
<comment type="similarity">
    <text evidence="1">Belongs to the CapA family.</text>
</comment>
<feature type="chain" id="PRO_5005806382" evidence="3">
    <location>
        <begin position="23"/>
        <end position="381"/>
    </location>
</feature>
<feature type="signal peptide" evidence="3">
    <location>
        <begin position="1"/>
        <end position="22"/>
    </location>
</feature>
<protein>
    <submittedName>
        <fullName evidence="5">Bacterial capsule synthesis protein PGA_cap</fullName>
    </submittedName>
</protein>
<dbReference type="Gene3D" id="3.60.21.10">
    <property type="match status" value="1"/>
</dbReference>
<dbReference type="InterPro" id="IPR019079">
    <property type="entry name" value="Capsule_synth_CapA"/>
</dbReference>
<dbReference type="GeneID" id="99748133"/>
<dbReference type="OrthoDB" id="9810906at2"/>
<proteinExistence type="inferred from homology"/>
<dbReference type="CDD" id="cd07381">
    <property type="entry name" value="MPP_CapA"/>
    <property type="match status" value="1"/>
</dbReference>
<dbReference type="SMART" id="SM00854">
    <property type="entry name" value="PGA_cap"/>
    <property type="match status" value="1"/>
</dbReference>
<dbReference type="PANTHER" id="PTHR33393:SF13">
    <property type="entry name" value="PGA BIOSYNTHESIS PROTEIN CAPA"/>
    <property type="match status" value="1"/>
</dbReference>
<evidence type="ECO:0000256" key="1">
    <source>
        <dbReference type="ARBA" id="ARBA00005662"/>
    </source>
</evidence>
<dbReference type="InterPro" id="IPR029052">
    <property type="entry name" value="Metallo-depent_PP-like"/>
</dbReference>
<evidence type="ECO:0000313" key="6">
    <source>
        <dbReference type="Proteomes" id="UP000049979"/>
    </source>
</evidence>
<dbReference type="EMBL" id="CVRR01000005">
    <property type="protein sequence ID" value="CRL33804.1"/>
    <property type="molecule type" value="Genomic_DNA"/>
</dbReference>
<evidence type="ECO:0000259" key="4">
    <source>
        <dbReference type="SMART" id="SM00854"/>
    </source>
</evidence>
<feature type="region of interest" description="Disordered" evidence="2">
    <location>
        <begin position="25"/>
        <end position="57"/>
    </location>
</feature>
<keyword evidence="3" id="KW-0732">Signal</keyword>
<dbReference type="SUPFAM" id="SSF56300">
    <property type="entry name" value="Metallo-dependent phosphatases"/>
    <property type="match status" value="1"/>
</dbReference>
<organism evidence="5 6">
    <name type="scientific">Roseburia faecis</name>
    <dbReference type="NCBI Taxonomy" id="301302"/>
    <lineage>
        <taxon>Bacteria</taxon>
        <taxon>Bacillati</taxon>
        <taxon>Bacillota</taxon>
        <taxon>Clostridia</taxon>
        <taxon>Lachnospirales</taxon>
        <taxon>Lachnospiraceae</taxon>
        <taxon>Roseburia</taxon>
    </lineage>
</organism>
<evidence type="ECO:0000313" key="5">
    <source>
        <dbReference type="EMBL" id="CRL33804.1"/>
    </source>
</evidence>